<evidence type="ECO:0000313" key="1">
    <source>
        <dbReference type="EMBL" id="KAJ5238992.1"/>
    </source>
</evidence>
<accession>A0A9W9P9L2</accession>
<comment type="caution">
    <text evidence="1">The sequence shown here is derived from an EMBL/GenBank/DDBJ whole genome shotgun (WGS) entry which is preliminary data.</text>
</comment>
<reference evidence="1" key="2">
    <citation type="journal article" date="2023" name="IMA Fungus">
        <title>Comparative genomic study of the Penicillium genus elucidates a diverse pangenome and 15 lateral gene transfer events.</title>
        <authorList>
            <person name="Petersen C."/>
            <person name="Sorensen T."/>
            <person name="Nielsen M.R."/>
            <person name="Sondergaard T.E."/>
            <person name="Sorensen J.L."/>
            <person name="Fitzpatrick D.A."/>
            <person name="Frisvad J.C."/>
            <person name="Nielsen K.L."/>
        </authorList>
    </citation>
    <scope>NUCLEOTIDE SEQUENCE</scope>
    <source>
        <strain evidence="1">IBT 19713</strain>
    </source>
</reference>
<keyword evidence="2" id="KW-1185">Reference proteome</keyword>
<sequence length="59" mass="6476">MEQGKLVESSFQFLGSGIEAEFAVLEAVLEPATRVNAGLPPRVRSKKLSGFEPSCQYEF</sequence>
<protein>
    <submittedName>
        <fullName evidence="1">Uncharacterized protein</fullName>
    </submittedName>
</protein>
<evidence type="ECO:0000313" key="2">
    <source>
        <dbReference type="Proteomes" id="UP001150941"/>
    </source>
</evidence>
<dbReference type="RefSeq" id="XP_058331911.1">
    <property type="nucleotide sequence ID" value="XM_058472908.1"/>
</dbReference>
<reference evidence="1" key="1">
    <citation type="submission" date="2022-11" db="EMBL/GenBank/DDBJ databases">
        <authorList>
            <person name="Petersen C."/>
        </authorList>
    </citation>
    <scope>NUCLEOTIDE SEQUENCE</scope>
    <source>
        <strain evidence="1">IBT 19713</strain>
    </source>
</reference>
<dbReference type="GeneID" id="83200211"/>
<name>A0A9W9P9L2_9EURO</name>
<proteinExistence type="predicted"/>
<dbReference type="Proteomes" id="UP001150941">
    <property type="component" value="Unassembled WGS sequence"/>
</dbReference>
<dbReference type="AlphaFoldDB" id="A0A9W9P9L2"/>
<organism evidence="1 2">
    <name type="scientific">Penicillium chermesinum</name>
    <dbReference type="NCBI Taxonomy" id="63820"/>
    <lineage>
        <taxon>Eukaryota</taxon>
        <taxon>Fungi</taxon>
        <taxon>Dikarya</taxon>
        <taxon>Ascomycota</taxon>
        <taxon>Pezizomycotina</taxon>
        <taxon>Eurotiomycetes</taxon>
        <taxon>Eurotiomycetidae</taxon>
        <taxon>Eurotiales</taxon>
        <taxon>Aspergillaceae</taxon>
        <taxon>Penicillium</taxon>
    </lineage>
</organism>
<dbReference type="EMBL" id="JAPQKS010000003">
    <property type="protein sequence ID" value="KAJ5238992.1"/>
    <property type="molecule type" value="Genomic_DNA"/>
</dbReference>
<gene>
    <name evidence="1" type="ORF">N7468_003611</name>
</gene>